<dbReference type="PANTHER" id="PTHR33164">
    <property type="entry name" value="TRANSCRIPTIONAL REGULATOR, MARR FAMILY"/>
    <property type="match status" value="1"/>
</dbReference>
<evidence type="ECO:0000313" key="5">
    <source>
        <dbReference type="EMBL" id="NME27938.1"/>
    </source>
</evidence>
<keyword evidence="3" id="KW-0804">Transcription</keyword>
<gene>
    <name evidence="5" type="ORF">HF872_04775</name>
</gene>
<evidence type="ECO:0000256" key="1">
    <source>
        <dbReference type="ARBA" id="ARBA00023015"/>
    </source>
</evidence>
<dbReference type="Proteomes" id="UP000591071">
    <property type="component" value="Unassembled WGS sequence"/>
</dbReference>
<dbReference type="RefSeq" id="WP_059077481.1">
    <property type="nucleotide sequence ID" value="NZ_JABAFG010000006.1"/>
</dbReference>
<name>A0A848BSZ0_9FIRM</name>
<keyword evidence="2" id="KW-0238">DNA-binding</keyword>
<dbReference type="InterPro" id="IPR000835">
    <property type="entry name" value="HTH_MarR-typ"/>
</dbReference>
<dbReference type="InterPro" id="IPR036388">
    <property type="entry name" value="WH-like_DNA-bd_sf"/>
</dbReference>
<dbReference type="GO" id="GO:0003700">
    <property type="term" value="F:DNA-binding transcription factor activity"/>
    <property type="evidence" value="ECO:0007669"/>
    <property type="project" value="InterPro"/>
</dbReference>
<accession>A0A848BSZ0</accession>
<dbReference type="AlphaFoldDB" id="A0A848BSZ0"/>
<dbReference type="GO" id="GO:0003677">
    <property type="term" value="F:DNA binding"/>
    <property type="evidence" value="ECO:0007669"/>
    <property type="project" value="UniProtKB-KW"/>
</dbReference>
<dbReference type="PANTHER" id="PTHR33164:SF43">
    <property type="entry name" value="HTH-TYPE TRANSCRIPTIONAL REPRESSOR YETL"/>
    <property type="match status" value="1"/>
</dbReference>
<dbReference type="PRINTS" id="PR00598">
    <property type="entry name" value="HTHMARR"/>
</dbReference>
<reference evidence="5 6" key="1">
    <citation type="submission" date="2020-04" db="EMBL/GenBank/DDBJ databases">
        <authorList>
            <person name="Hitch T.C.A."/>
            <person name="Wylensek D."/>
            <person name="Clavel T."/>
        </authorList>
    </citation>
    <scope>NUCLEOTIDE SEQUENCE [LARGE SCALE GENOMIC DNA]</scope>
    <source>
        <strain evidence="5 6">Oil-RF-744-FAT-WT-6-1</strain>
    </source>
</reference>
<comment type="caution">
    <text evidence="5">The sequence shown here is derived from an EMBL/GenBank/DDBJ whole genome shotgun (WGS) entry which is preliminary data.</text>
</comment>
<dbReference type="Gene3D" id="1.10.10.10">
    <property type="entry name" value="Winged helix-like DNA-binding domain superfamily/Winged helix DNA-binding domain"/>
    <property type="match status" value="1"/>
</dbReference>
<evidence type="ECO:0000256" key="2">
    <source>
        <dbReference type="ARBA" id="ARBA00023125"/>
    </source>
</evidence>
<dbReference type="SUPFAM" id="SSF46785">
    <property type="entry name" value="Winged helix' DNA-binding domain"/>
    <property type="match status" value="1"/>
</dbReference>
<dbReference type="InterPro" id="IPR023187">
    <property type="entry name" value="Tscrpt_reg_MarR-type_CS"/>
</dbReference>
<dbReference type="GO" id="GO:0006950">
    <property type="term" value="P:response to stress"/>
    <property type="evidence" value="ECO:0007669"/>
    <property type="project" value="TreeGrafter"/>
</dbReference>
<dbReference type="InterPro" id="IPR039422">
    <property type="entry name" value="MarR/SlyA-like"/>
</dbReference>
<evidence type="ECO:0000313" key="6">
    <source>
        <dbReference type="Proteomes" id="UP000591071"/>
    </source>
</evidence>
<dbReference type="SMART" id="SM00347">
    <property type="entry name" value="HTH_MARR"/>
    <property type="match status" value="1"/>
</dbReference>
<feature type="domain" description="HTH marR-type" evidence="4">
    <location>
        <begin position="26"/>
        <end position="160"/>
    </location>
</feature>
<proteinExistence type="predicted"/>
<protein>
    <submittedName>
        <fullName evidence="5">MarR family transcriptional regulator</fullName>
    </submittedName>
</protein>
<keyword evidence="1" id="KW-0805">Transcription regulation</keyword>
<dbReference type="EMBL" id="JABAFG010000006">
    <property type="protein sequence ID" value="NME27938.1"/>
    <property type="molecule type" value="Genomic_DNA"/>
</dbReference>
<dbReference type="PROSITE" id="PS01117">
    <property type="entry name" value="HTH_MARR_1"/>
    <property type="match status" value="1"/>
</dbReference>
<dbReference type="InterPro" id="IPR036390">
    <property type="entry name" value="WH_DNA-bd_sf"/>
</dbReference>
<dbReference type="PROSITE" id="PS50995">
    <property type="entry name" value="HTH_MARR_2"/>
    <property type="match status" value="1"/>
</dbReference>
<evidence type="ECO:0000256" key="3">
    <source>
        <dbReference type="ARBA" id="ARBA00023163"/>
    </source>
</evidence>
<dbReference type="Pfam" id="PF12802">
    <property type="entry name" value="MarR_2"/>
    <property type="match status" value="1"/>
</dbReference>
<evidence type="ECO:0000259" key="4">
    <source>
        <dbReference type="PROSITE" id="PS50995"/>
    </source>
</evidence>
<sequence>MKIEAFPTREELEQHASLIPEINPPAVLAMLRIMQAAEEIRCDINDVLEKKYQLSEGKLRVLIVLHQHPEGIAPSYLAEKTGVTKATISVMSQRLVRDGLVEARSSQEDRRAKKLLLTPAGKAYTEKVLPGHYLRITKLMGRLTEQEQNELIGLLKKLTG</sequence>
<organism evidence="5 6">
    <name type="scientific">Megasphaera hexanoica</name>
    <dbReference type="NCBI Taxonomy" id="1675036"/>
    <lineage>
        <taxon>Bacteria</taxon>
        <taxon>Bacillati</taxon>
        <taxon>Bacillota</taxon>
        <taxon>Negativicutes</taxon>
        <taxon>Veillonellales</taxon>
        <taxon>Veillonellaceae</taxon>
        <taxon>Megasphaera</taxon>
    </lineage>
</organism>